<evidence type="ECO:0000259" key="4">
    <source>
        <dbReference type="PROSITE" id="PS50977"/>
    </source>
</evidence>
<name>A0A0D6MK44_9PROT</name>
<sequence>MARLLLDTSPKRLFVVVNVPVIARHLDGLDVEIVHNPNWRQGLSTSVQAAARALRRNAAPVLFAAVDQCRLDPAHLQALLAKASDTRDVVTRYNREAFGIPAVVTAATVRHAERLEGDRGFGQIWKSKVEDIVLVDAPHMGFDLDTPAELATAIRNRWIDAPSATPARVIKHAKTRQTLMDAAHTLFVRHGYDETSFDDIAKAAETSRRTVFRYFDSKSDIALAWMTDVGETLGAAIRDAPAGLSTAGLLEHGFARFASDDRPRISLGTIARAGAGDVKDLSLAGFARWETIVADALAGRGIVAPVLTARIGIALLRTALDLCNADPNARFENVVTDLLRQARANLTNS</sequence>
<proteinExistence type="predicted"/>
<dbReference type="Proteomes" id="UP000032679">
    <property type="component" value="Unassembled WGS sequence"/>
</dbReference>
<dbReference type="InterPro" id="IPR001647">
    <property type="entry name" value="HTH_TetR"/>
</dbReference>
<dbReference type="EMBL" id="BALE01000015">
    <property type="protein sequence ID" value="GAN54044.1"/>
    <property type="molecule type" value="Genomic_DNA"/>
</dbReference>
<reference evidence="5 6" key="1">
    <citation type="submission" date="2012-10" db="EMBL/GenBank/DDBJ databases">
        <title>Genome sequencing of Tanticharoenia sakaeratensis NBRC 103193.</title>
        <authorList>
            <person name="Azuma Y."/>
            <person name="Hadano H."/>
            <person name="Hirakawa H."/>
            <person name="Matsushita K."/>
        </authorList>
    </citation>
    <scope>NUCLEOTIDE SEQUENCE [LARGE SCALE GENOMIC DNA]</scope>
    <source>
        <strain evidence="5 6">NBRC 103193</strain>
    </source>
</reference>
<organism evidence="5 6">
    <name type="scientific">Tanticharoenia sakaeratensis NBRC 103193</name>
    <dbReference type="NCBI Taxonomy" id="1231623"/>
    <lineage>
        <taxon>Bacteria</taxon>
        <taxon>Pseudomonadati</taxon>
        <taxon>Pseudomonadota</taxon>
        <taxon>Alphaproteobacteria</taxon>
        <taxon>Acetobacterales</taxon>
        <taxon>Acetobacteraceae</taxon>
        <taxon>Tanticharoenia</taxon>
    </lineage>
</organism>
<dbReference type="PRINTS" id="PR00455">
    <property type="entry name" value="HTHTETR"/>
</dbReference>
<dbReference type="Gene3D" id="3.90.550.10">
    <property type="entry name" value="Spore Coat Polysaccharide Biosynthesis Protein SpsA, Chain A"/>
    <property type="match status" value="1"/>
</dbReference>
<evidence type="ECO:0000313" key="5">
    <source>
        <dbReference type="EMBL" id="GAN54044.1"/>
    </source>
</evidence>
<dbReference type="SUPFAM" id="SSF53448">
    <property type="entry name" value="Nucleotide-diphospho-sugar transferases"/>
    <property type="match status" value="1"/>
</dbReference>
<dbReference type="GO" id="GO:0016779">
    <property type="term" value="F:nucleotidyltransferase activity"/>
    <property type="evidence" value="ECO:0007669"/>
    <property type="project" value="UniProtKB-ARBA"/>
</dbReference>
<keyword evidence="6" id="KW-1185">Reference proteome</keyword>
<dbReference type="Pfam" id="PF12804">
    <property type="entry name" value="NTP_transf_3"/>
    <property type="match status" value="1"/>
</dbReference>
<evidence type="ECO:0000256" key="1">
    <source>
        <dbReference type="ARBA" id="ARBA00022842"/>
    </source>
</evidence>
<dbReference type="PANTHER" id="PTHR43777:SF1">
    <property type="entry name" value="MOLYBDENUM COFACTOR CYTIDYLYLTRANSFERASE"/>
    <property type="match status" value="1"/>
</dbReference>
<keyword evidence="2 3" id="KW-0238">DNA-binding</keyword>
<keyword evidence="1" id="KW-0460">Magnesium</keyword>
<gene>
    <name evidence="5" type="ORF">Tasa_015_033</name>
</gene>
<comment type="caution">
    <text evidence="5">The sequence shown here is derived from an EMBL/GenBank/DDBJ whole genome shotgun (WGS) entry which is preliminary data.</text>
</comment>
<dbReference type="InterPro" id="IPR009057">
    <property type="entry name" value="Homeodomain-like_sf"/>
</dbReference>
<evidence type="ECO:0000313" key="6">
    <source>
        <dbReference type="Proteomes" id="UP000032679"/>
    </source>
</evidence>
<dbReference type="GO" id="GO:0003677">
    <property type="term" value="F:DNA binding"/>
    <property type="evidence" value="ECO:0007669"/>
    <property type="project" value="UniProtKB-UniRule"/>
</dbReference>
<dbReference type="AlphaFoldDB" id="A0A0D6MK44"/>
<dbReference type="PROSITE" id="PS50977">
    <property type="entry name" value="HTH_TETR_2"/>
    <property type="match status" value="1"/>
</dbReference>
<dbReference type="Pfam" id="PF00440">
    <property type="entry name" value="TetR_N"/>
    <property type="match status" value="1"/>
</dbReference>
<dbReference type="SUPFAM" id="SSF46689">
    <property type="entry name" value="Homeodomain-like"/>
    <property type="match status" value="1"/>
</dbReference>
<dbReference type="PANTHER" id="PTHR43777">
    <property type="entry name" value="MOLYBDENUM COFACTOR CYTIDYLYLTRANSFERASE"/>
    <property type="match status" value="1"/>
</dbReference>
<feature type="domain" description="HTH tetR-type" evidence="4">
    <location>
        <begin position="173"/>
        <end position="233"/>
    </location>
</feature>
<feature type="DNA-binding region" description="H-T-H motif" evidence="3">
    <location>
        <begin position="196"/>
        <end position="215"/>
    </location>
</feature>
<protein>
    <recommendedName>
        <fullName evidence="4">HTH tetR-type domain-containing protein</fullName>
    </recommendedName>
</protein>
<dbReference type="InterPro" id="IPR029044">
    <property type="entry name" value="Nucleotide-diphossugar_trans"/>
</dbReference>
<dbReference type="InterPro" id="IPR025877">
    <property type="entry name" value="MobA-like_NTP_Trfase"/>
</dbReference>
<evidence type="ECO:0000256" key="3">
    <source>
        <dbReference type="PROSITE-ProRule" id="PRU00335"/>
    </source>
</evidence>
<evidence type="ECO:0000256" key="2">
    <source>
        <dbReference type="ARBA" id="ARBA00023125"/>
    </source>
</evidence>
<dbReference type="STRING" id="1231623.Tasa_015_033"/>
<accession>A0A0D6MK44</accession>
<dbReference type="Gene3D" id="1.10.357.10">
    <property type="entry name" value="Tetracycline Repressor, domain 2"/>
    <property type="match status" value="1"/>
</dbReference>